<reference evidence="9" key="1">
    <citation type="submission" date="2022-07" db="EMBL/GenBank/DDBJ databases">
        <authorList>
            <person name="Li W.-J."/>
            <person name="Deng Q.-Q."/>
        </authorList>
    </citation>
    <scope>NUCLEOTIDE SEQUENCE</scope>
    <source>
        <strain evidence="9">SYSU M60031</strain>
    </source>
</reference>
<organism evidence="9 10">
    <name type="scientific">Ectobacillus ponti</name>
    <dbReference type="NCBI Taxonomy" id="2961894"/>
    <lineage>
        <taxon>Bacteria</taxon>
        <taxon>Bacillati</taxon>
        <taxon>Bacillota</taxon>
        <taxon>Bacilli</taxon>
        <taxon>Bacillales</taxon>
        <taxon>Bacillaceae</taxon>
        <taxon>Ectobacillus</taxon>
    </lineage>
</organism>
<dbReference type="RefSeq" id="WP_254757526.1">
    <property type="nucleotide sequence ID" value="NZ_JANCLT010000002.1"/>
</dbReference>
<comment type="caution">
    <text evidence="9">The sequence shown here is derived from an EMBL/GenBank/DDBJ whole genome shotgun (WGS) entry which is preliminary data.</text>
</comment>
<evidence type="ECO:0000256" key="2">
    <source>
        <dbReference type="ARBA" id="ARBA00022475"/>
    </source>
</evidence>
<gene>
    <name evidence="9" type="ORF">NK662_03640</name>
</gene>
<evidence type="ECO:0000313" key="10">
    <source>
        <dbReference type="Proteomes" id="UP001156102"/>
    </source>
</evidence>
<feature type="transmembrane region" description="Helical" evidence="8">
    <location>
        <begin position="183"/>
        <end position="202"/>
    </location>
</feature>
<dbReference type="GO" id="GO:0071555">
    <property type="term" value="P:cell wall organization"/>
    <property type="evidence" value="ECO:0007669"/>
    <property type="project" value="TreeGrafter"/>
</dbReference>
<comment type="cofactor">
    <cofactor evidence="7">
        <name>Mg(2+)</name>
        <dbReference type="ChEBI" id="CHEBI:18420"/>
    </cofactor>
</comment>
<evidence type="ECO:0000256" key="1">
    <source>
        <dbReference type="ARBA" id="ARBA00004651"/>
    </source>
</evidence>
<evidence type="ECO:0000256" key="7">
    <source>
        <dbReference type="PIRSR" id="PIRSR600715-1"/>
    </source>
</evidence>
<dbReference type="GO" id="GO:0005886">
    <property type="term" value="C:plasma membrane"/>
    <property type="evidence" value="ECO:0007669"/>
    <property type="project" value="UniProtKB-SubCell"/>
</dbReference>
<feature type="transmembrane region" description="Helical" evidence="8">
    <location>
        <begin position="72"/>
        <end position="89"/>
    </location>
</feature>
<evidence type="ECO:0000256" key="3">
    <source>
        <dbReference type="ARBA" id="ARBA00022679"/>
    </source>
</evidence>
<feature type="transmembrane region" description="Helical" evidence="8">
    <location>
        <begin position="239"/>
        <end position="257"/>
    </location>
</feature>
<feature type="transmembrane region" description="Helical" evidence="8">
    <location>
        <begin position="125"/>
        <end position="146"/>
    </location>
</feature>
<feature type="transmembrane region" description="Helical" evidence="8">
    <location>
        <begin position="314"/>
        <end position="335"/>
    </location>
</feature>
<feature type="transmembrane region" description="Helical" evidence="8">
    <location>
        <begin position="101"/>
        <end position="119"/>
    </location>
</feature>
<dbReference type="EMBL" id="JANCLT010000002">
    <property type="protein sequence ID" value="MCP8967630.1"/>
    <property type="molecule type" value="Genomic_DNA"/>
</dbReference>
<dbReference type="PROSITE" id="PS01348">
    <property type="entry name" value="MRAY_2"/>
    <property type="match status" value="1"/>
</dbReference>
<feature type="transmembrane region" description="Helical" evidence="8">
    <location>
        <begin position="158"/>
        <end position="177"/>
    </location>
</feature>
<keyword evidence="7" id="KW-0460">Magnesium</keyword>
<keyword evidence="10" id="KW-1185">Reference proteome</keyword>
<keyword evidence="3 9" id="KW-0808">Transferase</keyword>
<sequence length="353" mass="38784">MNSFHYILAFLVCFFTAFFATPFIIKLSYRFGIVDRPGGRKVHAHAMPRLGGLAIAAGTAAGMLLFPFSFPGISGIMAGSLVILLTGLLDDIYTLSAKQKLAGQVVAALLPIASGVSINKFMLPFYGQIELNVTSYIITLLWILLVTNSINLIDGLDGLAAGVSTIALVIMLFIAVAQQQYFLIGYIVLLIGSSTGFLVFNFHPAKLFMGDIGSLFLGYSISLLSIVGFFKGITITSVLIPIIILAIPLSDTFFAIVRRLLNKQSIMAPDRFHLHHCLLYLGLSHRNAVLVLYGASLLFGIFAYFFPYHNYRSAIVLFLVFLFVLEVMAEVIGLIGRKRKPVLTFLKKVRTRL</sequence>
<dbReference type="InterPro" id="IPR000715">
    <property type="entry name" value="Glycosyl_transferase_4"/>
</dbReference>
<keyword evidence="2" id="KW-1003">Cell membrane</keyword>
<evidence type="ECO:0000256" key="8">
    <source>
        <dbReference type="SAM" id="Phobius"/>
    </source>
</evidence>
<evidence type="ECO:0000256" key="6">
    <source>
        <dbReference type="ARBA" id="ARBA00023136"/>
    </source>
</evidence>
<dbReference type="GO" id="GO:0046872">
    <property type="term" value="F:metal ion binding"/>
    <property type="evidence" value="ECO:0007669"/>
    <property type="project" value="UniProtKB-KW"/>
</dbReference>
<accession>A0AA42BN66</accession>
<feature type="transmembrane region" description="Helical" evidence="8">
    <location>
        <begin position="6"/>
        <end position="25"/>
    </location>
</feature>
<name>A0AA42BN66_9BACI</name>
<keyword evidence="7" id="KW-0479">Metal-binding</keyword>
<evidence type="ECO:0000256" key="5">
    <source>
        <dbReference type="ARBA" id="ARBA00022989"/>
    </source>
</evidence>
<dbReference type="GO" id="GO:0044038">
    <property type="term" value="P:cell wall macromolecule biosynthetic process"/>
    <property type="evidence" value="ECO:0007669"/>
    <property type="project" value="TreeGrafter"/>
</dbReference>
<keyword evidence="5 8" id="KW-1133">Transmembrane helix</keyword>
<comment type="subcellular location">
    <subcellularLocation>
        <location evidence="1">Cell membrane</location>
        <topology evidence="1">Multi-pass membrane protein</topology>
    </subcellularLocation>
</comment>
<protein>
    <submittedName>
        <fullName evidence="9">Undecaprenyl/decaprenyl-phosphate alpha-N-acetylglucosaminyl 1-phosphate transferase</fullName>
    </submittedName>
</protein>
<dbReference type="Proteomes" id="UP001156102">
    <property type="component" value="Unassembled WGS sequence"/>
</dbReference>
<feature type="transmembrane region" description="Helical" evidence="8">
    <location>
        <begin position="288"/>
        <end position="308"/>
    </location>
</feature>
<dbReference type="Pfam" id="PF00953">
    <property type="entry name" value="Glycos_transf_4"/>
    <property type="match status" value="1"/>
</dbReference>
<dbReference type="AlphaFoldDB" id="A0AA42BN66"/>
<dbReference type="InterPro" id="IPR018480">
    <property type="entry name" value="PNAcMuramoyl-5peptid_Trfase_CS"/>
</dbReference>
<keyword evidence="6 8" id="KW-0472">Membrane</keyword>
<feature type="binding site" evidence="7">
    <location>
        <position position="151"/>
    </location>
    <ligand>
        <name>Mg(2+)</name>
        <dbReference type="ChEBI" id="CHEBI:18420"/>
    </ligand>
</feature>
<keyword evidence="4 8" id="KW-0812">Transmembrane</keyword>
<evidence type="ECO:0000256" key="4">
    <source>
        <dbReference type="ARBA" id="ARBA00022692"/>
    </source>
</evidence>
<dbReference type="CDD" id="cd06853">
    <property type="entry name" value="GT_WecA_like"/>
    <property type="match status" value="1"/>
</dbReference>
<feature type="transmembrane region" description="Helical" evidence="8">
    <location>
        <begin position="214"/>
        <end position="233"/>
    </location>
</feature>
<dbReference type="PANTHER" id="PTHR22926">
    <property type="entry name" value="PHOSPHO-N-ACETYLMURAMOYL-PENTAPEPTIDE-TRANSFERASE"/>
    <property type="match status" value="1"/>
</dbReference>
<dbReference type="PANTHER" id="PTHR22926:SF3">
    <property type="entry name" value="UNDECAPRENYL-PHOSPHATE ALPHA-N-ACETYLGLUCOSAMINYL 1-PHOSPHATE TRANSFERASE"/>
    <property type="match status" value="1"/>
</dbReference>
<feature type="binding site" evidence="7">
    <location>
        <position position="211"/>
    </location>
    <ligand>
        <name>Mg(2+)</name>
        <dbReference type="ChEBI" id="CHEBI:18420"/>
    </ligand>
</feature>
<dbReference type="GO" id="GO:0016780">
    <property type="term" value="F:phosphotransferase activity, for other substituted phosphate groups"/>
    <property type="evidence" value="ECO:0007669"/>
    <property type="project" value="InterPro"/>
</dbReference>
<dbReference type="GO" id="GO:0009103">
    <property type="term" value="P:lipopolysaccharide biosynthetic process"/>
    <property type="evidence" value="ECO:0007669"/>
    <property type="project" value="TreeGrafter"/>
</dbReference>
<evidence type="ECO:0000313" key="9">
    <source>
        <dbReference type="EMBL" id="MCP8967630.1"/>
    </source>
</evidence>
<proteinExistence type="predicted"/>